<organism evidence="1 2">
    <name type="scientific">Symbiodinium pilosum</name>
    <name type="common">Dinoflagellate</name>
    <dbReference type="NCBI Taxonomy" id="2952"/>
    <lineage>
        <taxon>Eukaryota</taxon>
        <taxon>Sar</taxon>
        <taxon>Alveolata</taxon>
        <taxon>Dinophyceae</taxon>
        <taxon>Suessiales</taxon>
        <taxon>Symbiodiniaceae</taxon>
        <taxon>Symbiodinium</taxon>
    </lineage>
</organism>
<dbReference type="OrthoDB" id="5358475at2759"/>
<comment type="caution">
    <text evidence="1">The sequence shown here is derived from an EMBL/GenBank/DDBJ whole genome shotgun (WGS) entry which is preliminary data.</text>
</comment>
<dbReference type="Proteomes" id="UP000649617">
    <property type="component" value="Unassembled WGS sequence"/>
</dbReference>
<dbReference type="PANTHER" id="PTHR31151:SF0">
    <property type="entry name" value="PROLINE-TRNA LIGASE (DUF1680)"/>
    <property type="match status" value="1"/>
</dbReference>
<dbReference type="AlphaFoldDB" id="A0A812TQF6"/>
<evidence type="ECO:0000313" key="2">
    <source>
        <dbReference type="Proteomes" id="UP000649617"/>
    </source>
</evidence>
<evidence type="ECO:0008006" key="3">
    <source>
        <dbReference type="Google" id="ProtNLM"/>
    </source>
</evidence>
<reference evidence="1" key="1">
    <citation type="submission" date="2021-02" db="EMBL/GenBank/DDBJ databases">
        <authorList>
            <person name="Dougan E. K."/>
            <person name="Rhodes N."/>
            <person name="Thang M."/>
            <person name="Chan C."/>
        </authorList>
    </citation>
    <scope>NUCLEOTIDE SEQUENCE</scope>
</reference>
<accession>A0A812TQF6</accession>
<protein>
    <recommendedName>
        <fullName evidence="3">Non-reducing end beta-L-arabinofuranosidase</fullName>
    </recommendedName>
</protein>
<sequence>MQTHGVNNAQAVKRGVVWARQTGDSKAGWAESWLAWQQLQRYHGQPNGAFSADEHLAGRMPSRGTELCVVVEAMWSLALASQMAPGDEESAAALDALESLAFNALPGSLSDDLWSHPYLQFANSYQAVSNEPDHIWTNDGPQSAMYGLAPNYECCTANFHQGYPKFAGSLFFEDLAQQQLVSAIWAPSATNVTVGGMAHVELRTSYPFNTSVEYWIQNTQPFTLKIRLPKFLRSPTAAPVKVLLDGLSVKVEATLGFLHLSIPPAAKRLAVKIDSVMAPTVQRSADQGASVYLGPQLLALDLKEQWHLVQRYAFEAADWNTTATLPWRLAMPMSLHLGALRSLQ</sequence>
<name>A0A812TQF6_SYMPI</name>
<dbReference type="EMBL" id="CAJNIZ010033334">
    <property type="protein sequence ID" value="CAE7544192.1"/>
    <property type="molecule type" value="Genomic_DNA"/>
</dbReference>
<keyword evidence="2" id="KW-1185">Reference proteome</keyword>
<gene>
    <name evidence="1" type="ORF">SPIL2461_LOCUS14412</name>
</gene>
<evidence type="ECO:0000313" key="1">
    <source>
        <dbReference type="EMBL" id="CAE7544192.1"/>
    </source>
</evidence>
<dbReference type="PANTHER" id="PTHR31151">
    <property type="entry name" value="PROLINE-TRNA LIGASE (DUF1680)"/>
    <property type="match status" value="1"/>
</dbReference>
<proteinExistence type="predicted"/>